<sequence length="276" mass="31144">MSKLIKSVSIENIVNQRAAVIEHLEQAFDAIDRASAIAAKANMAMPRLIFDQRVRILGSDAVNLSNASQAQKAWAMTKITHIVDSSGWKHLMSESGMRSFMDAETRREWEEALADGDGDGDGVPALTKDAIVATFGQMYDGRGAMVEQGIINCFKNLSWDHKTNQPFKFGNKIIIRSVLSDNGTANHGRSNILDDLLRLFHIADDKPQADHRDGMYAAFQKAVWERKTEIENDYLHMRWFKNGNGHITFKQPHLVQKLNDILIKHYPNALDWGRGR</sequence>
<keyword evidence="3" id="KW-1185">Reference proteome</keyword>
<evidence type="ECO:0000259" key="1">
    <source>
        <dbReference type="Pfam" id="PF13708"/>
    </source>
</evidence>
<reference evidence="2 3" key="1">
    <citation type="submission" date="2018-07" db="EMBL/GenBank/DDBJ databases">
        <title>Genomic Encyclopedia of Type Strains, Phase IV (KMG-IV): sequencing the most valuable type-strain genomes for metagenomic binning, comparative biology and taxonomic classification.</title>
        <authorList>
            <person name="Goeker M."/>
        </authorList>
    </citation>
    <scope>NUCLEOTIDE SEQUENCE [LARGE SCALE GENOMIC DNA]</scope>
    <source>
        <strain evidence="2 3">DSM 14324</strain>
    </source>
</reference>
<dbReference type="Proteomes" id="UP000256334">
    <property type="component" value="Unassembled WGS sequence"/>
</dbReference>
<accession>A0A3D9DSC0</accession>
<proteinExistence type="predicted"/>
<protein>
    <submittedName>
        <fullName evidence="2">Uncharacterized protein DUF4942</fullName>
    </submittedName>
</protein>
<dbReference type="InterPro" id="IPR031339">
    <property type="entry name" value="DUF4942"/>
</dbReference>
<name>A0A3D9DSC0_9GAMM</name>
<gene>
    <name evidence="2" type="ORF">C8D72_3455</name>
</gene>
<dbReference type="RefSeq" id="WP_115855666.1">
    <property type="nucleotide sequence ID" value="NZ_QRDJ01000013.1"/>
</dbReference>
<organism evidence="2 3">
    <name type="scientific">Kushneria indalinina DSM 14324</name>
    <dbReference type="NCBI Taxonomy" id="1122140"/>
    <lineage>
        <taxon>Bacteria</taxon>
        <taxon>Pseudomonadati</taxon>
        <taxon>Pseudomonadota</taxon>
        <taxon>Gammaproteobacteria</taxon>
        <taxon>Oceanospirillales</taxon>
        <taxon>Halomonadaceae</taxon>
        <taxon>Kushneria</taxon>
    </lineage>
</organism>
<comment type="caution">
    <text evidence="2">The sequence shown here is derived from an EMBL/GenBank/DDBJ whole genome shotgun (WGS) entry which is preliminary data.</text>
</comment>
<feature type="domain" description="DUF4942" evidence="1">
    <location>
        <begin position="81"/>
        <end position="267"/>
    </location>
</feature>
<dbReference type="AlphaFoldDB" id="A0A3D9DSC0"/>
<dbReference type="Pfam" id="PF13708">
    <property type="entry name" value="DUF4942"/>
    <property type="match status" value="1"/>
</dbReference>
<dbReference type="OrthoDB" id="6477274at2"/>
<evidence type="ECO:0000313" key="3">
    <source>
        <dbReference type="Proteomes" id="UP000256334"/>
    </source>
</evidence>
<dbReference type="EMBL" id="QRDJ01000013">
    <property type="protein sequence ID" value="REC93299.1"/>
    <property type="molecule type" value="Genomic_DNA"/>
</dbReference>
<evidence type="ECO:0000313" key="2">
    <source>
        <dbReference type="EMBL" id="REC93299.1"/>
    </source>
</evidence>